<dbReference type="InterPro" id="IPR036396">
    <property type="entry name" value="Cyt_P450_sf"/>
</dbReference>
<comment type="caution">
    <text evidence="8">The sequence shown here is derived from an EMBL/GenBank/DDBJ whole genome shotgun (WGS) entry which is preliminary data.</text>
</comment>
<dbReference type="PROSITE" id="PS00086">
    <property type="entry name" value="CYTOCHROME_P450"/>
    <property type="match status" value="1"/>
</dbReference>
<reference evidence="8" key="1">
    <citation type="submission" date="2020-04" db="EMBL/GenBank/DDBJ databases">
        <title>Draft genome resource of the tomato pathogen Pseudocercospora fuligena.</title>
        <authorList>
            <person name="Zaccaron A."/>
        </authorList>
    </citation>
    <scope>NUCLEOTIDE SEQUENCE</scope>
    <source>
        <strain evidence="8">PF001</strain>
    </source>
</reference>
<evidence type="ECO:0000256" key="7">
    <source>
        <dbReference type="SAM" id="Phobius"/>
    </source>
</evidence>
<keyword evidence="9" id="KW-1185">Reference proteome</keyword>
<keyword evidence="6 8" id="KW-0503">Monooxygenase</keyword>
<keyword evidence="7" id="KW-0472">Membrane</keyword>
<organism evidence="8 9">
    <name type="scientific">Pseudocercospora fuligena</name>
    <dbReference type="NCBI Taxonomy" id="685502"/>
    <lineage>
        <taxon>Eukaryota</taxon>
        <taxon>Fungi</taxon>
        <taxon>Dikarya</taxon>
        <taxon>Ascomycota</taxon>
        <taxon>Pezizomycotina</taxon>
        <taxon>Dothideomycetes</taxon>
        <taxon>Dothideomycetidae</taxon>
        <taxon>Mycosphaerellales</taxon>
        <taxon>Mycosphaerellaceae</taxon>
        <taxon>Pseudocercospora</taxon>
    </lineage>
</organism>
<keyword evidence="5 6" id="KW-0349">Heme</keyword>
<dbReference type="InterPro" id="IPR001128">
    <property type="entry name" value="Cyt_P450"/>
</dbReference>
<evidence type="ECO:0000313" key="8">
    <source>
        <dbReference type="EMBL" id="KAF7190176.1"/>
    </source>
</evidence>
<keyword evidence="7" id="KW-1133">Transmembrane helix</keyword>
<evidence type="ECO:0000256" key="5">
    <source>
        <dbReference type="PIRSR" id="PIRSR602401-1"/>
    </source>
</evidence>
<dbReference type="PRINTS" id="PR00463">
    <property type="entry name" value="EP450I"/>
</dbReference>
<protein>
    <submittedName>
        <fullName evidence="8">Cytochrome P450 monooxygenase</fullName>
    </submittedName>
</protein>
<keyword evidence="4 5" id="KW-0408">Iron</keyword>
<evidence type="ECO:0000256" key="1">
    <source>
        <dbReference type="ARBA" id="ARBA00010617"/>
    </source>
</evidence>
<dbReference type="GO" id="GO:0016705">
    <property type="term" value="F:oxidoreductase activity, acting on paired donors, with incorporation or reduction of molecular oxygen"/>
    <property type="evidence" value="ECO:0007669"/>
    <property type="project" value="InterPro"/>
</dbReference>
<proteinExistence type="inferred from homology"/>
<keyword evidence="7" id="KW-0812">Transmembrane</keyword>
<dbReference type="GO" id="GO:0005506">
    <property type="term" value="F:iron ion binding"/>
    <property type="evidence" value="ECO:0007669"/>
    <property type="project" value="InterPro"/>
</dbReference>
<dbReference type="EMBL" id="JABCIY010000175">
    <property type="protein sequence ID" value="KAF7190176.1"/>
    <property type="molecule type" value="Genomic_DNA"/>
</dbReference>
<dbReference type="InterPro" id="IPR050364">
    <property type="entry name" value="Cytochrome_P450_fung"/>
</dbReference>
<dbReference type="Pfam" id="PF00067">
    <property type="entry name" value="p450"/>
    <property type="match status" value="1"/>
</dbReference>
<dbReference type="PANTHER" id="PTHR46300">
    <property type="entry name" value="P450, PUTATIVE (EUROFUNG)-RELATED-RELATED"/>
    <property type="match status" value="1"/>
</dbReference>
<dbReference type="InterPro" id="IPR002401">
    <property type="entry name" value="Cyt_P450_E_grp-I"/>
</dbReference>
<keyword evidence="2 5" id="KW-0479">Metal-binding</keyword>
<dbReference type="OrthoDB" id="1470350at2759"/>
<dbReference type="Gene3D" id="1.10.630.10">
    <property type="entry name" value="Cytochrome P450"/>
    <property type="match status" value="1"/>
</dbReference>
<evidence type="ECO:0000256" key="4">
    <source>
        <dbReference type="ARBA" id="ARBA00023004"/>
    </source>
</evidence>
<feature type="transmembrane region" description="Helical" evidence="7">
    <location>
        <begin position="20"/>
        <end position="40"/>
    </location>
</feature>
<dbReference type="AlphaFoldDB" id="A0A8H6RHK7"/>
<evidence type="ECO:0000256" key="3">
    <source>
        <dbReference type="ARBA" id="ARBA00023002"/>
    </source>
</evidence>
<evidence type="ECO:0000256" key="2">
    <source>
        <dbReference type="ARBA" id="ARBA00022723"/>
    </source>
</evidence>
<dbReference type="Proteomes" id="UP000660729">
    <property type="component" value="Unassembled WGS sequence"/>
</dbReference>
<dbReference type="PANTHER" id="PTHR46300:SF11">
    <property type="entry name" value="OXIDOREDUCTASE, PUTATIVE-RELATED"/>
    <property type="match status" value="1"/>
</dbReference>
<name>A0A8H6RHK7_9PEZI</name>
<dbReference type="GO" id="GO:0020037">
    <property type="term" value="F:heme binding"/>
    <property type="evidence" value="ECO:0007669"/>
    <property type="project" value="InterPro"/>
</dbReference>
<keyword evidence="3 6" id="KW-0560">Oxidoreductase</keyword>
<comment type="cofactor">
    <cofactor evidence="5">
        <name>heme</name>
        <dbReference type="ChEBI" id="CHEBI:30413"/>
    </cofactor>
</comment>
<evidence type="ECO:0000313" key="9">
    <source>
        <dbReference type="Proteomes" id="UP000660729"/>
    </source>
</evidence>
<evidence type="ECO:0000256" key="6">
    <source>
        <dbReference type="RuleBase" id="RU000461"/>
    </source>
</evidence>
<dbReference type="GO" id="GO:0004497">
    <property type="term" value="F:monooxygenase activity"/>
    <property type="evidence" value="ECO:0007669"/>
    <property type="project" value="UniProtKB-KW"/>
</dbReference>
<dbReference type="InterPro" id="IPR017972">
    <property type="entry name" value="Cyt_P450_CS"/>
</dbReference>
<gene>
    <name evidence="8" type="ORF">HII31_08507</name>
</gene>
<dbReference type="SUPFAM" id="SSF48264">
    <property type="entry name" value="Cytochrome P450"/>
    <property type="match status" value="1"/>
</dbReference>
<feature type="binding site" description="axial binding residue" evidence="5">
    <location>
        <position position="461"/>
    </location>
    <ligand>
        <name>heme</name>
        <dbReference type="ChEBI" id="CHEBI:30413"/>
    </ligand>
    <ligandPart>
        <name>Fe</name>
        <dbReference type="ChEBI" id="CHEBI:18248"/>
    </ligandPart>
</feature>
<comment type="similarity">
    <text evidence="1 6">Belongs to the cytochrome P450 family.</text>
</comment>
<sequence>MAILDLLEGSLPLSLSPRLVLTLLILLLTLILLTHLTSLYQDSQLLPLPPGPSGLPVVGNLFDILRAAKIGEQHLLFEKWARQYGELYRVKIGPITQFMVNSDVAVKAIFDKPAGVSANRPTWLVSREHICNNWNVLLINADTPRWKMQRKVTWSNVGSIPRADDGLPFLDFETLKFLHEVAHDQNVQMSGRRLWKSIMRYTYSNFATQMFGMDVPDSSDPAIEYIHETGVAQILGTLPGFFIVDILPWLDRLPLFLKPWERNGRARFTRDLEWSVDKLNRQTAAPDRPRESLLSKIIEDEKHLGFGSKEEGVSAADTSQISTWSFIEAMMTYPEVQTKAQQEIDAVVGDQIPDFSDYEKIPCDTRQYYVLIYYSEPVPDLEKQRHITTADITYNGMRIPKGSRICLNGWAVHHDPARHADPHRFWPERYQDDVSNTMQSINIPDAQKRDHFAFGAGRRICPGYNVAERSLAVAIMRILWAFEIKPAANAKLPLNIADWRGDFPGLAGKRMPVSMIPRGGTKINLLDEAFKVATAERPDVKHLD</sequence>
<accession>A0A8H6RHK7</accession>